<dbReference type="KEGG" id="soy:115881350"/>
<evidence type="ECO:0000256" key="5">
    <source>
        <dbReference type="ARBA" id="ARBA00022989"/>
    </source>
</evidence>
<dbReference type="GO" id="GO:0004984">
    <property type="term" value="F:olfactory receptor activity"/>
    <property type="evidence" value="ECO:0007669"/>
    <property type="project" value="InterPro"/>
</dbReference>
<gene>
    <name evidence="10" type="primary">LOC115881350</name>
</gene>
<protein>
    <submittedName>
        <fullName evidence="10">Uncharacterized protein LOC115881350</fullName>
    </submittedName>
</protein>
<evidence type="ECO:0000256" key="6">
    <source>
        <dbReference type="ARBA" id="ARBA00023136"/>
    </source>
</evidence>
<keyword evidence="7" id="KW-0675">Receptor</keyword>
<proteinExistence type="predicted"/>
<dbReference type="GO" id="GO:0005549">
    <property type="term" value="F:odorant binding"/>
    <property type="evidence" value="ECO:0007669"/>
    <property type="project" value="InterPro"/>
</dbReference>
<evidence type="ECO:0000313" key="9">
    <source>
        <dbReference type="Proteomes" id="UP000504635"/>
    </source>
</evidence>
<keyword evidence="4" id="KW-0552">Olfaction</keyword>
<evidence type="ECO:0000313" key="10">
    <source>
        <dbReference type="RefSeq" id="XP_030754656.1"/>
    </source>
</evidence>
<evidence type="ECO:0000256" key="7">
    <source>
        <dbReference type="ARBA" id="ARBA00023170"/>
    </source>
</evidence>
<dbReference type="Proteomes" id="UP000504635">
    <property type="component" value="Unplaced"/>
</dbReference>
<evidence type="ECO:0000256" key="2">
    <source>
        <dbReference type="ARBA" id="ARBA00022606"/>
    </source>
</evidence>
<dbReference type="AlphaFoldDB" id="A0A6J2XUE8"/>
<reference evidence="10" key="1">
    <citation type="submission" date="2025-08" db="UniProtKB">
        <authorList>
            <consortium name="RefSeq"/>
        </authorList>
    </citation>
    <scope>IDENTIFICATION</scope>
    <source>
        <tissue evidence="10">Gonads</tissue>
    </source>
</reference>
<dbReference type="Pfam" id="PF02949">
    <property type="entry name" value="7tm_6"/>
    <property type="match status" value="1"/>
</dbReference>
<dbReference type="GO" id="GO:0007165">
    <property type="term" value="P:signal transduction"/>
    <property type="evidence" value="ECO:0007669"/>
    <property type="project" value="UniProtKB-KW"/>
</dbReference>
<evidence type="ECO:0000256" key="4">
    <source>
        <dbReference type="ARBA" id="ARBA00022725"/>
    </source>
</evidence>
<comment type="subcellular location">
    <subcellularLocation>
        <location evidence="1">Membrane</location>
        <topology evidence="1">Multi-pass membrane protein</topology>
    </subcellularLocation>
</comment>
<organism evidence="9 10">
    <name type="scientific">Sitophilus oryzae</name>
    <name type="common">Rice weevil</name>
    <name type="synonym">Curculio oryzae</name>
    <dbReference type="NCBI Taxonomy" id="7048"/>
    <lineage>
        <taxon>Eukaryota</taxon>
        <taxon>Metazoa</taxon>
        <taxon>Ecdysozoa</taxon>
        <taxon>Arthropoda</taxon>
        <taxon>Hexapoda</taxon>
        <taxon>Insecta</taxon>
        <taxon>Pterygota</taxon>
        <taxon>Neoptera</taxon>
        <taxon>Endopterygota</taxon>
        <taxon>Coleoptera</taxon>
        <taxon>Polyphaga</taxon>
        <taxon>Cucujiformia</taxon>
        <taxon>Curculionidae</taxon>
        <taxon>Dryophthorinae</taxon>
        <taxon>Sitophilus</taxon>
    </lineage>
</organism>
<dbReference type="GO" id="GO:0016020">
    <property type="term" value="C:membrane"/>
    <property type="evidence" value="ECO:0007669"/>
    <property type="project" value="UniProtKB-SubCell"/>
</dbReference>
<dbReference type="GeneID" id="115881350"/>
<keyword evidence="6" id="KW-0472">Membrane</keyword>
<accession>A0A6J2XUE8</accession>
<keyword evidence="3" id="KW-0812">Transmembrane</keyword>
<name>A0A6J2XUE8_SITOR</name>
<evidence type="ECO:0000256" key="3">
    <source>
        <dbReference type="ARBA" id="ARBA00022692"/>
    </source>
</evidence>
<sequence>MTISVLLYMFYTILSTFSPAFGWVQVIIGNITFQSWIYYICDHGQDLVTTWEQLQEGVYSMEWYKWNMENIKIYRTFSLNMKAEPLKLSAVLEINFELFKEIVKMFYSFGNILYSTQHRGGSIKIA</sequence>
<keyword evidence="8" id="KW-0807">Transducer</keyword>
<dbReference type="InterPro" id="IPR004117">
    <property type="entry name" value="7tm6_olfct_rcpt"/>
</dbReference>
<evidence type="ECO:0000256" key="1">
    <source>
        <dbReference type="ARBA" id="ARBA00004141"/>
    </source>
</evidence>
<evidence type="ECO:0000256" key="8">
    <source>
        <dbReference type="ARBA" id="ARBA00023224"/>
    </source>
</evidence>
<dbReference type="RefSeq" id="XP_030754656.1">
    <property type="nucleotide sequence ID" value="XM_030898796.1"/>
</dbReference>
<keyword evidence="2" id="KW-0716">Sensory transduction</keyword>
<keyword evidence="9" id="KW-1185">Reference proteome</keyword>
<dbReference type="InParanoid" id="A0A6J2XUE8"/>
<keyword evidence="5" id="KW-1133">Transmembrane helix</keyword>